<protein>
    <recommendedName>
        <fullName evidence="3">DDE Tnp4 domain-containing protein</fullName>
    </recommendedName>
</protein>
<dbReference type="Proteomes" id="UP000198211">
    <property type="component" value="Unassembled WGS sequence"/>
</dbReference>
<dbReference type="OrthoDB" id="89014at2759"/>
<accession>A0A225X1M3</accession>
<keyword evidence="2" id="KW-1185">Reference proteome</keyword>
<gene>
    <name evidence="1" type="ORF">PHMEG_0001246</name>
</gene>
<dbReference type="EMBL" id="NBNE01000043">
    <property type="protein sequence ID" value="OWZ23791.1"/>
    <property type="molecule type" value="Genomic_DNA"/>
</dbReference>
<reference evidence="2" key="1">
    <citation type="submission" date="2017-03" db="EMBL/GenBank/DDBJ databases">
        <title>Phytopthora megakarya and P. palmivora, two closely related causual agents of cacao black pod achieved similar genome size and gene model numbers by different mechanisms.</title>
        <authorList>
            <person name="Ali S."/>
            <person name="Shao J."/>
            <person name="Larry D.J."/>
            <person name="Kronmiller B."/>
            <person name="Shen D."/>
            <person name="Strem M.D."/>
            <person name="Melnick R.L."/>
            <person name="Guiltinan M.J."/>
            <person name="Tyler B.M."/>
            <person name="Meinhardt L.W."/>
            <person name="Bailey B.A."/>
        </authorList>
    </citation>
    <scope>NUCLEOTIDE SEQUENCE [LARGE SCALE GENOMIC DNA]</scope>
    <source>
        <strain evidence="2">zdho120</strain>
    </source>
</reference>
<organism evidence="1 2">
    <name type="scientific">Phytophthora megakarya</name>
    <dbReference type="NCBI Taxonomy" id="4795"/>
    <lineage>
        <taxon>Eukaryota</taxon>
        <taxon>Sar</taxon>
        <taxon>Stramenopiles</taxon>
        <taxon>Oomycota</taxon>
        <taxon>Peronosporomycetes</taxon>
        <taxon>Peronosporales</taxon>
        <taxon>Peronosporaceae</taxon>
        <taxon>Phytophthora</taxon>
    </lineage>
</organism>
<name>A0A225X1M3_9STRA</name>
<proteinExistence type="predicted"/>
<dbReference type="STRING" id="4795.A0A225X1M3"/>
<sequence>MVLAHSKLLQGLPEHMYLLADAGYGLQPQILTPYRGVRYHLKEFAVGTGRPRTGKELFNLHHAKARNVVSG</sequence>
<comment type="caution">
    <text evidence="1">The sequence shown here is derived from an EMBL/GenBank/DDBJ whole genome shotgun (WGS) entry which is preliminary data.</text>
</comment>
<evidence type="ECO:0000313" key="2">
    <source>
        <dbReference type="Proteomes" id="UP000198211"/>
    </source>
</evidence>
<evidence type="ECO:0000313" key="1">
    <source>
        <dbReference type="EMBL" id="OWZ23791.1"/>
    </source>
</evidence>
<evidence type="ECO:0008006" key="3">
    <source>
        <dbReference type="Google" id="ProtNLM"/>
    </source>
</evidence>
<dbReference type="AlphaFoldDB" id="A0A225X1M3"/>